<dbReference type="AlphaFoldDB" id="A0A1P8UJK6"/>
<feature type="domain" description="Alpha-glycerophosphate oxidase C-terminal" evidence="7">
    <location>
        <begin position="421"/>
        <end position="520"/>
    </location>
</feature>
<dbReference type="PRINTS" id="PR01001">
    <property type="entry name" value="FADG3PDH"/>
</dbReference>
<sequence length="540" mass="59472">MSLRTAQLARLREDAFDVLIIGGGINGAVSAAALAGQGVRVALLERGDFAGGTSSQSSNLVWGGIKYLESRDFGLVRRLCRSRNRLLDAYPTRIEEIRFLATLRRGFRYPRGFMWAGTWLYWLFGNAYTRPPRLLSRADIAAAEPCVALDDSGGGFEYSDAFLPGSDARFVFDFVRAALDAGAAAANYVEALHAEHGADGWVCRARDVDGDGAPFDIRARVLINAAGPYADAFNTQTSTRTTHRHVFSKGVHLIVDRITAQRRVLAFFASDGRLFFAIPMGSRTCIGTTDTRVERPEVTVTDADRDFILDNINRQLRLERPLTRADIVAERCGVRPLVVDGQGGDERDWLALSREHAVEVDPRAAHLTIFGGKLTDCLNIGEEVTARIAALGVAVPQRGARWYGEADTPQREAFMHQAQAIKLEASAAPGATEPAGARLWRRYGARAFSLLDAIRDDPAQAEELIPGAQYLRCELALAARDDMVVRLDDWLRRRTLIALTTHADELRAAPGVQEACRVLFGDEAERRFAEFVQEKFPSGH</sequence>
<dbReference type="GO" id="GO:0046168">
    <property type="term" value="P:glycerol-3-phosphate catabolic process"/>
    <property type="evidence" value="ECO:0007669"/>
    <property type="project" value="TreeGrafter"/>
</dbReference>
<evidence type="ECO:0000313" key="8">
    <source>
        <dbReference type="EMBL" id="APZ44010.1"/>
    </source>
</evidence>
<dbReference type="Gene3D" id="3.50.50.60">
    <property type="entry name" value="FAD/NAD(P)-binding domain"/>
    <property type="match status" value="1"/>
</dbReference>
<evidence type="ECO:0000256" key="2">
    <source>
        <dbReference type="ARBA" id="ARBA00007330"/>
    </source>
</evidence>
<dbReference type="Gene3D" id="1.10.8.870">
    <property type="entry name" value="Alpha-glycerophosphate oxidase, cap domain"/>
    <property type="match status" value="1"/>
</dbReference>
<dbReference type="InterPro" id="IPR006076">
    <property type="entry name" value="FAD-dep_OxRdtase"/>
</dbReference>
<comment type="cofactor">
    <cofactor evidence="1">
        <name>FAD</name>
        <dbReference type="ChEBI" id="CHEBI:57692"/>
    </cofactor>
</comment>
<dbReference type="InterPro" id="IPR031656">
    <property type="entry name" value="DAO_C"/>
</dbReference>
<keyword evidence="4" id="KW-0274">FAD</keyword>
<dbReference type="PANTHER" id="PTHR11985">
    <property type="entry name" value="GLYCEROL-3-PHOSPHATE DEHYDROGENASE"/>
    <property type="match status" value="1"/>
</dbReference>
<gene>
    <name evidence="8" type="ORF">BW247_13675</name>
</gene>
<dbReference type="PANTHER" id="PTHR11985:SF15">
    <property type="entry name" value="GLYCEROL-3-PHOSPHATE DEHYDROGENASE, MITOCHONDRIAL"/>
    <property type="match status" value="1"/>
</dbReference>
<keyword evidence="3" id="KW-0285">Flavoprotein</keyword>
<evidence type="ECO:0000256" key="4">
    <source>
        <dbReference type="ARBA" id="ARBA00022827"/>
    </source>
</evidence>
<name>A0A1P8UJK6_9GAMM</name>
<comment type="similarity">
    <text evidence="2">Belongs to the FAD-dependent glycerol-3-phosphate dehydrogenase family.</text>
</comment>
<dbReference type="Pfam" id="PF01266">
    <property type="entry name" value="DAO"/>
    <property type="match status" value="1"/>
</dbReference>
<dbReference type="Pfam" id="PF16901">
    <property type="entry name" value="DAO_C"/>
    <property type="match status" value="1"/>
</dbReference>
<evidence type="ECO:0000313" key="9">
    <source>
        <dbReference type="Proteomes" id="UP000243807"/>
    </source>
</evidence>
<feature type="domain" description="FAD dependent oxidoreductase" evidence="6">
    <location>
        <begin position="17"/>
        <end position="341"/>
    </location>
</feature>
<proteinExistence type="inferred from homology"/>
<keyword evidence="5" id="KW-0560">Oxidoreductase</keyword>
<dbReference type="GO" id="GO:0004368">
    <property type="term" value="F:glycerol-3-phosphate dehydrogenase (quinone) activity"/>
    <property type="evidence" value="ECO:0007669"/>
    <property type="project" value="InterPro"/>
</dbReference>
<dbReference type="SUPFAM" id="SSF51905">
    <property type="entry name" value="FAD/NAD(P)-binding domain"/>
    <property type="match status" value="1"/>
</dbReference>
<organism evidence="8 9">
    <name type="scientific">Acidihalobacter ferrooxydans</name>
    <dbReference type="NCBI Taxonomy" id="1765967"/>
    <lineage>
        <taxon>Bacteria</taxon>
        <taxon>Pseudomonadati</taxon>
        <taxon>Pseudomonadota</taxon>
        <taxon>Gammaproteobacteria</taxon>
        <taxon>Chromatiales</taxon>
        <taxon>Ectothiorhodospiraceae</taxon>
        <taxon>Acidihalobacter</taxon>
    </lineage>
</organism>
<dbReference type="SUPFAM" id="SSF54373">
    <property type="entry name" value="FAD-linked reductases, C-terminal domain"/>
    <property type="match status" value="1"/>
</dbReference>
<dbReference type="EMBL" id="CP019434">
    <property type="protein sequence ID" value="APZ44010.1"/>
    <property type="molecule type" value="Genomic_DNA"/>
</dbReference>
<evidence type="ECO:0000259" key="6">
    <source>
        <dbReference type="Pfam" id="PF01266"/>
    </source>
</evidence>
<dbReference type="OrthoDB" id="9766796at2"/>
<evidence type="ECO:0000256" key="5">
    <source>
        <dbReference type="ARBA" id="ARBA00023002"/>
    </source>
</evidence>
<evidence type="ECO:0000256" key="1">
    <source>
        <dbReference type="ARBA" id="ARBA00001974"/>
    </source>
</evidence>
<dbReference type="Gene3D" id="3.30.9.10">
    <property type="entry name" value="D-Amino Acid Oxidase, subunit A, domain 2"/>
    <property type="match status" value="1"/>
</dbReference>
<dbReference type="InterPro" id="IPR000447">
    <property type="entry name" value="G3P_DH_FAD-dep"/>
</dbReference>
<protein>
    <submittedName>
        <fullName evidence="8">FAD-dependent oxidoreductase</fullName>
    </submittedName>
</protein>
<dbReference type="KEGG" id="afy:BW247_13675"/>
<evidence type="ECO:0000256" key="3">
    <source>
        <dbReference type="ARBA" id="ARBA00022630"/>
    </source>
</evidence>
<dbReference type="Proteomes" id="UP000243807">
    <property type="component" value="Chromosome"/>
</dbReference>
<keyword evidence="9" id="KW-1185">Reference proteome</keyword>
<dbReference type="STRING" id="1765967.BW247_13675"/>
<dbReference type="InterPro" id="IPR038299">
    <property type="entry name" value="DAO_C_sf"/>
</dbReference>
<reference evidence="8 9" key="1">
    <citation type="submission" date="2017-01" db="EMBL/GenBank/DDBJ databases">
        <title>Draft sequence of Acidihalobacter ferrooxidans strain DSM 14175 (strain V8).</title>
        <authorList>
            <person name="Khaleque H.N."/>
            <person name="Ramsay J.P."/>
            <person name="Murphy R.J.T."/>
            <person name="Kaksonen A.H."/>
            <person name="Boxall N.J."/>
            <person name="Watkin E.L.J."/>
        </authorList>
    </citation>
    <scope>NUCLEOTIDE SEQUENCE [LARGE SCALE GENOMIC DNA]</scope>
    <source>
        <strain evidence="8 9">V8</strain>
    </source>
</reference>
<dbReference type="InterPro" id="IPR036188">
    <property type="entry name" value="FAD/NAD-bd_sf"/>
</dbReference>
<evidence type="ECO:0000259" key="7">
    <source>
        <dbReference type="Pfam" id="PF16901"/>
    </source>
</evidence>
<dbReference type="RefSeq" id="WP_076837633.1">
    <property type="nucleotide sequence ID" value="NZ_CP019434.1"/>
</dbReference>
<accession>A0A1P8UJK6</accession>